<gene>
    <name evidence="5" type="ORF">A2541_02130</name>
</gene>
<dbReference type="InterPro" id="IPR012340">
    <property type="entry name" value="NA-bd_OB-fold"/>
</dbReference>
<dbReference type="GO" id="GO:0043590">
    <property type="term" value="C:bacterial nucleoid"/>
    <property type="evidence" value="ECO:0007669"/>
    <property type="project" value="TreeGrafter"/>
</dbReference>
<dbReference type="AlphaFoldDB" id="A0A1G2PGV5"/>
<reference evidence="5 6" key="1">
    <citation type="journal article" date="2016" name="Nat. Commun.">
        <title>Thousands of microbial genomes shed light on interconnected biogeochemical processes in an aquifer system.</title>
        <authorList>
            <person name="Anantharaman K."/>
            <person name="Brown C.T."/>
            <person name="Hug L.A."/>
            <person name="Sharon I."/>
            <person name="Castelle C.J."/>
            <person name="Probst A.J."/>
            <person name="Thomas B.C."/>
            <person name="Singh A."/>
            <person name="Wilkins M.J."/>
            <person name="Karaoz U."/>
            <person name="Brodie E.L."/>
            <person name="Williams K.H."/>
            <person name="Hubbard S.S."/>
            <person name="Banfield J.F."/>
        </authorList>
    </citation>
    <scope>NUCLEOTIDE SEQUENCE [LARGE SCALE GENOMIC DNA]</scope>
</reference>
<dbReference type="SUPFAM" id="SSF50249">
    <property type="entry name" value="Nucleic acid-binding proteins"/>
    <property type="match status" value="1"/>
</dbReference>
<dbReference type="EMBL" id="MHSQ01000005">
    <property type="protein sequence ID" value="OHA47585.1"/>
    <property type="molecule type" value="Genomic_DNA"/>
</dbReference>
<feature type="domain" description="DNA replication/recombination mediator RecO N-terminal" evidence="4">
    <location>
        <begin position="5"/>
        <end position="76"/>
    </location>
</feature>
<dbReference type="InterPro" id="IPR003717">
    <property type="entry name" value="RecO"/>
</dbReference>
<keyword evidence="3" id="KW-0234">DNA repair</keyword>
<dbReference type="STRING" id="1802338.A2541_02130"/>
<dbReference type="GO" id="GO:0006310">
    <property type="term" value="P:DNA recombination"/>
    <property type="evidence" value="ECO:0007669"/>
    <property type="project" value="UniProtKB-KW"/>
</dbReference>
<dbReference type="Gene3D" id="2.40.50.140">
    <property type="entry name" value="Nucleic acid-binding proteins"/>
    <property type="match status" value="1"/>
</dbReference>
<dbReference type="Pfam" id="PF11967">
    <property type="entry name" value="RecO_N"/>
    <property type="match status" value="1"/>
</dbReference>
<dbReference type="GO" id="GO:0006302">
    <property type="term" value="P:double-strand break repair"/>
    <property type="evidence" value="ECO:0007669"/>
    <property type="project" value="TreeGrafter"/>
</dbReference>
<name>A0A1G2PGV5_9BACT</name>
<evidence type="ECO:0000256" key="1">
    <source>
        <dbReference type="ARBA" id="ARBA00022763"/>
    </source>
</evidence>
<dbReference type="PANTHER" id="PTHR33991:SF1">
    <property type="entry name" value="DNA REPAIR PROTEIN RECO"/>
    <property type="match status" value="1"/>
</dbReference>
<dbReference type="PANTHER" id="PTHR33991">
    <property type="entry name" value="DNA REPAIR PROTEIN RECO"/>
    <property type="match status" value="1"/>
</dbReference>
<evidence type="ECO:0000259" key="4">
    <source>
        <dbReference type="Pfam" id="PF11967"/>
    </source>
</evidence>
<evidence type="ECO:0000256" key="2">
    <source>
        <dbReference type="ARBA" id="ARBA00023172"/>
    </source>
</evidence>
<proteinExistence type="predicted"/>
<keyword evidence="1" id="KW-0227">DNA damage</keyword>
<sequence>MSHSIYTTEGFILKSLNFGEANKYFFIFTRDFGLVKATAQGVRHLQSKLRYSLEDFSFGQISLVRGKEVWRLTSAEKKLNIKDKEKILLLSRIFSLLLRLLHGEEKNDLLFDSLKEGMCFLTENKPTNEALTNEESLANFECIMALRILSALGYIGNLGDFNQFTTSPYFTAELLSTMSTLKSRAIWEINKSLKETHL</sequence>
<evidence type="ECO:0000313" key="6">
    <source>
        <dbReference type="Proteomes" id="UP000176965"/>
    </source>
</evidence>
<keyword evidence="2" id="KW-0233">DNA recombination</keyword>
<dbReference type="InterPro" id="IPR022572">
    <property type="entry name" value="DNA_rep/recomb_RecO_N"/>
</dbReference>
<evidence type="ECO:0000313" key="5">
    <source>
        <dbReference type="EMBL" id="OHA47585.1"/>
    </source>
</evidence>
<evidence type="ECO:0000256" key="3">
    <source>
        <dbReference type="ARBA" id="ARBA00023204"/>
    </source>
</evidence>
<accession>A0A1G2PGV5</accession>
<comment type="caution">
    <text evidence="5">The sequence shown here is derived from an EMBL/GenBank/DDBJ whole genome shotgun (WGS) entry which is preliminary data.</text>
</comment>
<organism evidence="5 6">
    <name type="scientific">Candidatus Taylorbacteria bacterium RIFOXYD2_FULL_36_9</name>
    <dbReference type="NCBI Taxonomy" id="1802338"/>
    <lineage>
        <taxon>Bacteria</taxon>
        <taxon>Candidatus Tayloriibacteriota</taxon>
    </lineage>
</organism>
<dbReference type="Proteomes" id="UP000176965">
    <property type="component" value="Unassembled WGS sequence"/>
</dbReference>
<protein>
    <recommendedName>
        <fullName evidence="4">DNA replication/recombination mediator RecO N-terminal domain-containing protein</fullName>
    </recommendedName>
</protein>